<dbReference type="InterPro" id="IPR027417">
    <property type="entry name" value="P-loop_NTPase"/>
</dbReference>
<evidence type="ECO:0000256" key="1">
    <source>
        <dbReference type="ARBA" id="ARBA00022741"/>
    </source>
</evidence>
<dbReference type="SMART" id="SM00174">
    <property type="entry name" value="RHO"/>
    <property type="match status" value="1"/>
</dbReference>
<organism evidence="2 3">
    <name type="scientific">Paraglaciecola mesophila KMM 241</name>
    <dbReference type="NCBI Taxonomy" id="1128912"/>
    <lineage>
        <taxon>Bacteria</taxon>
        <taxon>Pseudomonadati</taxon>
        <taxon>Pseudomonadota</taxon>
        <taxon>Gammaproteobacteria</taxon>
        <taxon>Alteromonadales</taxon>
        <taxon>Alteromonadaceae</taxon>
        <taxon>Paraglaciecola</taxon>
    </lineage>
</organism>
<name>K6ZRI5_9ALTE</name>
<sequence>MDSYKIMIQKKICVLGASGVGKTSLIKQYVEGIFSEKYLTSIGVKIDKKQVQCESHTVQFMLWDIEGIDRYCGFQPKYLRGAAAIIIVVDHTRAQSLIEGIEIYNLAKDVANIPAILAINKTDLSTEWHWEEDELAELSSPFSHTFCTSAKTGDNVELLFSTLALQLLSEAEQ</sequence>
<dbReference type="SMART" id="SM00173">
    <property type="entry name" value="RAS"/>
    <property type="match status" value="1"/>
</dbReference>
<dbReference type="SUPFAM" id="SSF52540">
    <property type="entry name" value="P-loop containing nucleoside triphosphate hydrolases"/>
    <property type="match status" value="1"/>
</dbReference>
<comment type="caution">
    <text evidence="2">The sequence shown here is derived from an EMBL/GenBank/DDBJ whole genome shotgun (WGS) entry which is preliminary data.</text>
</comment>
<reference evidence="2 3" key="1">
    <citation type="journal article" date="2017" name="Antonie Van Leeuwenhoek">
        <title>Rhizobium rhizosphaerae sp. nov., a novel species isolated from rice rhizosphere.</title>
        <authorList>
            <person name="Zhao J.J."/>
            <person name="Zhang J."/>
            <person name="Zhang R.J."/>
            <person name="Zhang C.W."/>
            <person name="Yin H.Q."/>
            <person name="Zhang X.X."/>
        </authorList>
    </citation>
    <scope>NUCLEOTIDE SEQUENCE [LARGE SCALE GENOMIC DNA]</scope>
    <source>
        <strain evidence="2 3">KMM 241</strain>
    </source>
</reference>
<dbReference type="EMBL" id="BAEP01000072">
    <property type="protein sequence ID" value="GAC25905.1"/>
    <property type="molecule type" value="Genomic_DNA"/>
</dbReference>
<keyword evidence="1" id="KW-0547">Nucleotide-binding</keyword>
<dbReference type="Proteomes" id="UP000006263">
    <property type="component" value="Unassembled WGS sequence"/>
</dbReference>
<dbReference type="SMART" id="SM00175">
    <property type="entry name" value="RAB"/>
    <property type="match status" value="1"/>
</dbReference>
<dbReference type="FunFam" id="3.40.50.300:FF:001447">
    <property type="entry name" value="Ras-related protein Rab-1B"/>
    <property type="match status" value="1"/>
</dbReference>
<evidence type="ECO:0000313" key="3">
    <source>
        <dbReference type="Proteomes" id="UP000006263"/>
    </source>
</evidence>
<proteinExistence type="predicted"/>
<dbReference type="GO" id="GO:0003924">
    <property type="term" value="F:GTPase activity"/>
    <property type="evidence" value="ECO:0007669"/>
    <property type="project" value="InterPro"/>
</dbReference>
<evidence type="ECO:0000313" key="2">
    <source>
        <dbReference type="EMBL" id="GAC25905.1"/>
    </source>
</evidence>
<dbReference type="InterPro" id="IPR005225">
    <property type="entry name" value="Small_GTP-bd"/>
</dbReference>
<dbReference type="eggNOG" id="COG1100">
    <property type="taxonomic scope" value="Bacteria"/>
</dbReference>
<gene>
    <name evidence="2" type="ORF">GMES_3628</name>
</gene>
<dbReference type="PANTHER" id="PTHR47978">
    <property type="match status" value="1"/>
</dbReference>
<dbReference type="Gene3D" id="3.40.50.300">
    <property type="entry name" value="P-loop containing nucleotide triphosphate hydrolases"/>
    <property type="match status" value="1"/>
</dbReference>
<dbReference type="NCBIfam" id="TIGR00231">
    <property type="entry name" value="small_GTP"/>
    <property type="match status" value="1"/>
</dbReference>
<dbReference type="AlphaFoldDB" id="K6ZRI5"/>
<dbReference type="GO" id="GO:0005525">
    <property type="term" value="F:GTP binding"/>
    <property type="evidence" value="ECO:0007669"/>
    <property type="project" value="InterPro"/>
</dbReference>
<dbReference type="PROSITE" id="PS51419">
    <property type="entry name" value="RAB"/>
    <property type="match status" value="1"/>
</dbReference>
<protein>
    <submittedName>
        <fullName evidence="2">Small GTP-binding protein</fullName>
    </submittedName>
</protein>
<dbReference type="InterPro" id="IPR001806">
    <property type="entry name" value="Small_GTPase"/>
</dbReference>
<dbReference type="Pfam" id="PF00071">
    <property type="entry name" value="Ras"/>
    <property type="match status" value="1"/>
</dbReference>
<accession>K6ZRI5</accession>
<dbReference type="PRINTS" id="PR00449">
    <property type="entry name" value="RASTRNSFRMNG"/>
</dbReference>
<dbReference type="CDD" id="cd00154">
    <property type="entry name" value="Rab"/>
    <property type="match status" value="1"/>
</dbReference>